<dbReference type="InterPro" id="IPR015353">
    <property type="entry name" value="Rubisco_LSMT_subst-bd"/>
</dbReference>
<evidence type="ECO:0000256" key="3">
    <source>
        <dbReference type="ARBA" id="ARBA00022691"/>
    </source>
</evidence>
<dbReference type="AlphaFoldDB" id="I3T112"/>
<dbReference type="SUPFAM" id="SSF81822">
    <property type="entry name" value="RuBisCo LSMT C-terminal, substrate-binding domain"/>
    <property type="match status" value="1"/>
</dbReference>
<reference evidence="5" key="1">
    <citation type="submission" date="2012-05" db="EMBL/GenBank/DDBJ databases">
        <authorList>
            <person name="Krishnakumar V."/>
            <person name="Cheung F."/>
            <person name="Xiao Y."/>
            <person name="Chan A."/>
            <person name="Moskal W.A."/>
            <person name="Town C.D."/>
        </authorList>
    </citation>
    <scope>NUCLEOTIDE SEQUENCE</scope>
</reference>
<dbReference type="EMBL" id="BT146410">
    <property type="protein sequence ID" value="AFK46204.1"/>
    <property type="molecule type" value="mRNA"/>
</dbReference>
<dbReference type="FunFam" id="3.90.1420.10:FF:000005">
    <property type="entry name" value="Rubisco methyltransferase family protein"/>
    <property type="match status" value="1"/>
</dbReference>
<name>I3T112_LOTJA</name>
<dbReference type="Pfam" id="PF09273">
    <property type="entry name" value="Rubis-subs-bind"/>
    <property type="match status" value="1"/>
</dbReference>
<dbReference type="PROSITE" id="PS50280">
    <property type="entry name" value="SET"/>
    <property type="match status" value="1"/>
</dbReference>
<dbReference type="Gene3D" id="3.90.1410.10">
    <property type="entry name" value="set domain protein methyltransferase, domain 1"/>
    <property type="match status" value="1"/>
</dbReference>
<dbReference type="Gene3D" id="3.90.1420.10">
    <property type="entry name" value="Rubisco LSMT, substrate-binding domain"/>
    <property type="match status" value="1"/>
</dbReference>
<keyword evidence="3" id="KW-0949">S-adenosyl-L-methionine</keyword>
<sequence length="271" mass="31014">MESFKWSFGILFSRMVRLPSMDGKVALVPWADMLNHSCDVETFLDYDKQSKGIVFTTDRPYQPGEQVFISYGKKSNGELLLSYGFVTREGANPSDSVELSLSLKKSDGSYKEKLELLKKYGLSGSQCFPIRITGWPLELMAYAYLAVSPSSMRGQFEKMAAAASNKITSTKDFKYPEIEEQALQFILDSCESSMSKYNKFLQASGSLDLDVTSPKQLNRRLFLKQLAVDLCTSERRILYRAQYILRRQLRDMRDGELRAFKLFDGVRNFFK</sequence>
<proteinExistence type="evidence at transcript level"/>
<evidence type="ECO:0000259" key="4">
    <source>
        <dbReference type="PROSITE" id="PS50280"/>
    </source>
</evidence>
<organism evidence="5">
    <name type="scientific">Lotus japonicus</name>
    <name type="common">Lotus corniculatus var. japonicus</name>
    <dbReference type="NCBI Taxonomy" id="34305"/>
    <lineage>
        <taxon>Eukaryota</taxon>
        <taxon>Viridiplantae</taxon>
        <taxon>Streptophyta</taxon>
        <taxon>Embryophyta</taxon>
        <taxon>Tracheophyta</taxon>
        <taxon>Spermatophyta</taxon>
        <taxon>Magnoliopsida</taxon>
        <taxon>eudicotyledons</taxon>
        <taxon>Gunneridae</taxon>
        <taxon>Pentapetalae</taxon>
        <taxon>rosids</taxon>
        <taxon>fabids</taxon>
        <taxon>Fabales</taxon>
        <taxon>Fabaceae</taxon>
        <taxon>Papilionoideae</taxon>
        <taxon>50 kb inversion clade</taxon>
        <taxon>NPAAA clade</taxon>
        <taxon>Hologalegina</taxon>
        <taxon>robinioid clade</taxon>
        <taxon>Loteae</taxon>
        <taxon>Lotus</taxon>
    </lineage>
</organism>
<dbReference type="PANTHER" id="PTHR13271:SF123">
    <property type="entry name" value="RIBULOSE-1,5-BISPHOSPHATE CARBOXYLASE_OXYGENASE SMALL SUBUNIT N-METHYLTRANSFERASE I-RELATED"/>
    <property type="match status" value="1"/>
</dbReference>
<evidence type="ECO:0000256" key="1">
    <source>
        <dbReference type="ARBA" id="ARBA00022603"/>
    </source>
</evidence>
<dbReference type="InterPro" id="IPR050600">
    <property type="entry name" value="SETD3_SETD6_MTase"/>
</dbReference>
<dbReference type="Pfam" id="PF00856">
    <property type="entry name" value="SET"/>
    <property type="match status" value="1"/>
</dbReference>
<feature type="domain" description="SET" evidence="4">
    <location>
        <begin position="1"/>
        <end position="72"/>
    </location>
</feature>
<dbReference type="PANTHER" id="PTHR13271">
    <property type="entry name" value="UNCHARACTERIZED PUTATIVE METHYLTRANSFERASE"/>
    <property type="match status" value="1"/>
</dbReference>
<evidence type="ECO:0000256" key="2">
    <source>
        <dbReference type="ARBA" id="ARBA00022679"/>
    </source>
</evidence>
<keyword evidence="1" id="KW-0489">Methyltransferase</keyword>
<dbReference type="InterPro" id="IPR001214">
    <property type="entry name" value="SET_dom"/>
</dbReference>
<evidence type="ECO:0000313" key="5">
    <source>
        <dbReference type="EMBL" id="AFK46204.1"/>
    </source>
</evidence>
<dbReference type="InterPro" id="IPR036464">
    <property type="entry name" value="Rubisco_LSMT_subst-bd_sf"/>
</dbReference>
<dbReference type="GO" id="GO:0016279">
    <property type="term" value="F:protein-lysine N-methyltransferase activity"/>
    <property type="evidence" value="ECO:0007669"/>
    <property type="project" value="TreeGrafter"/>
</dbReference>
<protein>
    <recommendedName>
        <fullName evidence="4">SET domain-containing protein</fullName>
    </recommendedName>
</protein>
<accession>I3T112</accession>
<dbReference type="GO" id="GO:0032259">
    <property type="term" value="P:methylation"/>
    <property type="evidence" value="ECO:0007669"/>
    <property type="project" value="UniProtKB-KW"/>
</dbReference>
<dbReference type="SUPFAM" id="SSF82199">
    <property type="entry name" value="SET domain"/>
    <property type="match status" value="1"/>
</dbReference>
<keyword evidence="2" id="KW-0808">Transferase</keyword>
<dbReference type="InterPro" id="IPR046341">
    <property type="entry name" value="SET_dom_sf"/>
</dbReference>